<dbReference type="Pfam" id="PF04326">
    <property type="entry name" value="SLFN_AlbA_2"/>
    <property type="match status" value="1"/>
</dbReference>
<proteinExistence type="predicted"/>
<dbReference type="Proteomes" id="UP000306196">
    <property type="component" value="Unassembled WGS sequence"/>
</dbReference>
<dbReference type="InterPro" id="IPR038475">
    <property type="entry name" value="RecG_C_sf"/>
</dbReference>
<dbReference type="RefSeq" id="WP_138086327.1">
    <property type="nucleotide sequence ID" value="NZ_VAUV01000007.1"/>
</dbReference>
<gene>
    <name evidence="2" type="ORF">FEM03_11160</name>
</gene>
<evidence type="ECO:0000259" key="1">
    <source>
        <dbReference type="Pfam" id="PF04326"/>
    </source>
</evidence>
<dbReference type="PANTHER" id="PTHR30595">
    <property type="entry name" value="GLPR-RELATED TRANSCRIPTIONAL REPRESSOR"/>
    <property type="match status" value="1"/>
</dbReference>
<keyword evidence="3" id="KW-1185">Reference proteome</keyword>
<dbReference type="OrthoDB" id="9813719at2"/>
<evidence type="ECO:0000313" key="3">
    <source>
        <dbReference type="Proteomes" id="UP000306196"/>
    </source>
</evidence>
<sequence length="421" mass="47280">MFDTNDELLRQIQLGEDSLLECKQILFRGGKVDGPRPEKIADEIAAMSNAAGGIIVLGVEDKTRDIVGIESAKLELTETWLREIMETRLEPPLQAYTLRRIELPDGTGALQPVFRLDLPRSLFVHRSPGGYKIRAGSSVREMAPEYLARLFQQRSQSRLLRFDEQVVPNAPMDALSADLWKKFATVRTTGTDYDTLSKLKLADRDSESAWHPTVSGLLMACHRPHDFLPSAFIQAVAYRGNEVAPSDHHAYQLDAKDIHGPLNEQIAEACRFVARNMKVAASKTLGRHDLPQYDLTAVFEAITNAVSHRDYAIYGQKVRLRMFEDRLELHSPGAIPNTMTLESLEFRQASRNENLTSLLAKCPVPELEGLNSDRTTIMDRRGEGVPLIFQLSERLSSKRPLYRLLDGDELQLIIYAASLGD</sequence>
<evidence type="ECO:0000313" key="2">
    <source>
        <dbReference type="EMBL" id="TLD70857.1"/>
    </source>
</evidence>
<organism evidence="2 3">
    <name type="scientific">Phragmitibacter flavus</name>
    <dbReference type="NCBI Taxonomy" id="2576071"/>
    <lineage>
        <taxon>Bacteria</taxon>
        <taxon>Pseudomonadati</taxon>
        <taxon>Verrucomicrobiota</taxon>
        <taxon>Verrucomicrobiia</taxon>
        <taxon>Verrucomicrobiales</taxon>
        <taxon>Verrucomicrobiaceae</taxon>
        <taxon>Phragmitibacter</taxon>
    </lineage>
</organism>
<dbReference type="AlphaFoldDB" id="A0A5R8KF17"/>
<dbReference type="Pfam" id="PF13749">
    <property type="entry name" value="HATPase_c_4"/>
    <property type="match status" value="1"/>
</dbReference>
<dbReference type="PANTHER" id="PTHR30595:SF6">
    <property type="entry name" value="SCHLAFEN ALBA-2 DOMAIN-CONTAINING PROTEIN"/>
    <property type="match status" value="1"/>
</dbReference>
<dbReference type="InterPro" id="IPR007421">
    <property type="entry name" value="Schlafen_AlbA_2_dom"/>
</dbReference>
<comment type="caution">
    <text evidence="2">The sequence shown here is derived from an EMBL/GenBank/DDBJ whole genome shotgun (WGS) entry which is preliminary data.</text>
</comment>
<feature type="domain" description="Schlafen AlbA-2" evidence="1">
    <location>
        <begin position="16"/>
        <end position="142"/>
    </location>
</feature>
<name>A0A5R8KF17_9BACT</name>
<protein>
    <submittedName>
        <fullName evidence="2">Transcriptional regulator</fullName>
    </submittedName>
</protein>
<dbReference type="Gene3D" id="3.30.565.60">
    <property type="match status" value="1"/>
</dbReference>
<dbReference type="Gene3D" id="3.30.950.30">
    <property type="entry name" value="Schlafen, AAA domain"/>
    <property type="match status" value="1"/>
</dbReference>
<reference evidence="2 3" key="1">
    <citation type="submission" date="2019-05" db="EMBL/GenBank/DDBJ databases">
        <title>Verrucobacter flavum gen. nov., sp. nov. a new member of the family Verrucomicrobiaceae.</title>
        <authorList>
            <person name="Szuroczki S."/>
            <person name="Abbaszade G."/>
            <person name="Szabo A."/>
            <person name="Felfoldi T."/>
            <person name="Schumann P."/>
            <person name="Boka K."/>
            <person name="Keki Z."/>
            <person name="Toumi M."/>
            <person name="Toth E."/>
        </authorList>
    </citation>
    <scope>NUCLEOTIDE SEQUENCE [LARGE SCALE GENOMIC DNA]</scope>
    <source>
        <strain evidence="2 3">MG-N-17</strain>
    </source>
</reference>
<dbReference type="EMBL" id="VAUV01000007">
    <property type="protein sequence ID" value="TLD70857.1"/>
    <property type="molecule type" value="Genomic_DNA"/>
</dbReference>
<accession>A0A5R8KF17</accession>
<dbReference type="InterPro" id="IPR038461">
    <property type="entry name" value="Schlafen_AlbA_2_dom_sf"/>
</dbReference>